<evidence type="ECO:0000313" key="4">
    <source>
        <dbReference type="Proteomes" id="UP000472277"/>
    </source>
</evidence>
<organism evidence="3 4">
    <name type="scientific">Salmo trutta</name>
    <name type="common">Brown trout</name>
    <dbReference type="NCBI Taxonomy" id="8032"/>
    <lineage>
        <taxon>Eukaryota</taxon>
        <taxon>Metazoa</taxon>
        <taxon>Chordata</taxon>
        <taxon>Craniata</taxon>
        <taxon>Vertebrata</taxon>
        <taxon>Euteleostomi</taxon>
        <taxon>Actinopterygii</taxon>
        <taxon>Neopterygii</taxon>
        <taxon>Teleostei</taxon>
        <taxon>Protacanthopterygii</taxon>
        <taxon>Salmoniformes</taxon>
        <taxon>Salmonidae</taxon>
        <taxon>Salmoninae</taxon>
        <taxon>Salmo</taxon>
    </lineage>
</organism>
<keyword evidence="2" id="KW-1133">Transmembrane helix</keyword>
<dbReference type="SUPFAM" id="SSF57716">
    <property type="entry name" value="Glucocorticoid receptor-like (DNA-binding domain)"/>
    <property type="match status" value="1"/>
</dbReference>
<evidence type="ECO:0000313" key="3">
    <source>
        <dbReference type="Ensembl" id="ENSSTUP00000017223.1"/>
    </source>
</evidence>
<dbReference type="Ensembl" id="ENSSTUT00000018138.1">
    <property type="protein sequence ID" value="ENSSTUP00000017223.1"/>
    <property type="gene ID" value="ENSSTUG00000007797.1"/>
</dbReference>
<dbReference type="InParanoid" id="A0A673X759"/>
<evidence type="ECO:0000256" key="1">
    <source>
        <dbReference type="SAM" id="MobiDB-lite"/>
    </source>
</evidence>
<sequence length="187" mass="20936">RRHCSCESFSKTLRALHTWIVLCVCVCVCVCVCPDMAEQRYCVENAKRDTTGFAGEMEWYQVKCVFEKLEQAWAITKKIEDTTDLGGWEELLDEAKVLINKLVGDLMAKANTSPKKKVQSGSVSSPGPCPAKPNHVNPLSAQLCDPKHKDSLLQEFRKLCAMVADKNSYNVKTQISHDFLKKNTPLG</sequence>
<reference evidence="3" key="1">
    <citation type="submission" date="2025-08" db="UniProtKB">
        <authorList>
            <consortium name="Ensembl"/>
        </authorList>
    </citation>
    <scope>IDENTIFICATION</scope>
</reference>
<dbReference type="GO" id="GO:0003677">
    <property type="term" value="F:DNA binding"/>
    <property type="evidence" value="ECO:0007669"/>
    <property type="project" value="InterPro"/>
</dbReference>
<evidence type="ECO:0000256" key="2">
    <source>
        <dbReference type="SAM" id="Phobius"/>
    </source>
</evidence>
<keyword evidence="4" id="KW-1185">Reference proteome</keyword>
<dbReference type="Proteomes" id="UP000472277">
    <property type="component" value="Chromosome 15"/>
</dbReference>
<feature type="transmembrane region" description="Helical" evidence="2">
    <location>
        <begin position="16"/>
        <end position="37"/>
    </location>
</feature>
<name>A0A673X759_SALTR</name>
<reference evidence="3" key="2">
    <citation type="submission" date="2025-09" db="UniProtKB">
        <authorList>
            <consortium name="Ensembl"/>
        </authorList>
    </citation>
    <scope>IDENTIFICATION</scope>
</reference>
<feature type="region of interest" description="Disordered" evidence="1">
    <location>
        <begin position="113"/>
        <end position="134"/>
    </location>
</feature>
<dbReference type="Gene3D" id="3.30.1740.10">
    <property type="entry name" value="Zinc finger, PARP-type"/>
    <property type="match status" value="1"/>
</dbReference>
<proteinExistence type="predicted"/>
<dbReference type="GO" id="GO:0008270">
    <property type="term" value="F:zinc ion binding"/>
    <property type="evidence" value="ECO:0007669"/>
    <property type="project" value="InterPro"/>
</dbReference>
<keyword evidence="2" id="KW-0812">Transmembrane</keyword>
<protein>
    <submittedName>
        <fullName evidence="3">Uncharacterized protein</fullName>
    </submittedName>
</protein>
<dbReference type="InterPro" id="IPR036957">
    <property type="entry name" value="Znf_PARP_sf"/>
</dbReference>
<dbReference type="GeneTree" id="ENSGT00940000156492"/>
<keyword evidence="2" id="KW-0472">Membrane</keyword>
<accession>A0A673X759</accession>
<dbReference type="AlphaFoldDB" id="A0A673X759"/>